<evidence type="ECO:0000259" key="8">
    <source>
        <dbReference type="PROSITE" id="PS50928"/>
    </source>
</evidence>
<organism evidence="9 10">
    <name type="scientific">Micromonospora antibiotica</name>
    <dbReference type="NCBI Taxonomy" id="2807623"/>
    <lineage>
        <taxon>Bacteria</taxon>
        <taxon>Bacillati</taxon>
        <taxon>Actinomycetota</taxon>
        <taxon>Actinomycetes</taxon>
        <taxon>Micromonosporales</taxon>
        <taxon>Micromonosporaceae</taxon>
        <taxon>Micromonospora</taxon>
    </lineage>
</organism>
<dbReference type="PANTHER" id="PTHR43163">
    <property type="entry name" value="DIPEPTIDE TRANSPORT SYSTEM PERMEASE PROTEIN DPPB-RELATED"/>
    <property type="match status" value="1"/>
</dbReference>
<proteinExistence type="inferred from homology"/>
<reference evidence="9 10" key="1">
    <citation type="submission" date="2021-03" db="EMBL/GenBank/DDBJ databases">
        <authorList>
            <person name="Lee D.-H."/>
        </authorList>
    </citation>
    <scope>NUCLEOTIDE SEQUENCE [LARGE SCALE GENOMIC DNA]</scope>
    <source>
        <strain evidence="9 10">MMS20-R2-23</strain>
    </source>
</reference>
<dbReference type="PANTHER" id="PTHR43163:SF6">
    <property type="entry name" value="DIPEPTIDE TRANSPORT SYSTEM PERMEASE PROTEIN DPPB-RELATED"/>
    <property type="match status" value="1"/>
</dbReference>
<comment type="similarity">
    <text evidence="7">Belongs to the binding-protein-dependent transport system permease family.</text>
</comment>
<feature type="transmembrane region" description="Helical" evidence="7">
    <location>
        <begin position="239"/>
        <end position="270"/>
    </location>
</feature>
<dbReference type="Pfam" id="PF19300">
    <property type="entry name" value="BPD_transp_1_N"/>
    <property type="match status" value="1"/>
</dbReference>
<dbReference type="Proteomes" id="UP000671399">
    <property type="component" value="Unassembled WGS sequence"/>
</dbReference>
<keyword evidence="10" id="KW-1185">Reference proteome</keyword>
<dbReference type="Gene3D" id="1.10.3720.10">
    <property type="entry name" value="MetI-like"/>
    <property type="match status" value="1"/>
</dbReference>
<keyword evidence="4 7" id="KW-0812">Transmembrane</keyword>
<keyword evidence="2 7" id="KW-0813">Transport</keyword>
<feature type="transmembrane region" description="Helical" evidence="7">
    <location>
        <begin position="290"/>
        <end position="313"/>
    </location>
</feature>
<feature type="transmembrane region" description="Helical" evidence="7">
    <location>
        <begin position="143"/>
        <end position="163"/>
    </location>
</feature>
<evidence type="ECO:0000256" key="1">
    <source>
        <dbReference type="ARBA" id="ARBA00004651"/>
    </source>
</evidence>
<keyword evidence="5 7" id="KW-1133">Transmembrane helix</keyword>
<feature type="transmembrane region" description="Helical" evidence="7">
    <location>
        <begin position="175"/>
        <end position="196"/>
    </location>
</feature>
<evidence type="ECO:0000256" key="5">
    <source>
        <dbReference type="ARBA" id="ARBA00022989"/>
    </source>
</evidence>
<dbReference type="PROSITE" id="PS50928">
    <property type="entry name" value="ABC_TM1"/>
    <property type="match status" value="1"/>
</dbReference>
<dbReference type="InterPro" id="IPR000515">
    <property type="entry name" value="MetI-like"/>
</dbReference>
<comment type="caution">
    <text evidence="9">The sequence shown here is derived from an EMBL/GenBank/DDBJ whole genome shotgun (WGS) entry which is preliminary data.</text>
</comment>
<dbReference type="SUPFAM" id="SSF161098">
    <property type="entry name" value="MetI-like"/>
    <property type="match status" value="1"/>
</dbReference>
<sequence>MGRFVLRRLLQSVVVLLGVTLVVFLLLQLVPGDPVRVALGTRFDQQTYDALRERSGLDRPLVVQYLSYVGHALTGDLGVSFRSGQPVTTIVLERLPATLSLAVTAVLLALLVAFPLGVLSAVRSGSFVDHAARVFSQFGVSVPDFWTGIMGILLFAGVLGWLPPSGYVALTDDPAGWASHVALPATAVGLVTASILTRFIRSSVLEVLAEDYVRTAEAKGLRRRVVVVRHVLRNALIPVVTVVGVQLASLVGGVQLASLVGGVIVIEVLFAWPGIGRLTYDAVQARDYPVLQGAVLFVATLFLLTNLLVDVLYARLDPRIRLR</sequence>
<evidence type="ECO:0000313" key="9">
    <source>
        <dbReference type="EMBL" id="MBO4160849.1"/>
    </source>
</evidence>
<dbReference type="RefSeq" id="WP_208566525.1">
    <property type="nucleotide sequence ID" value="NZ_JAGFWR010000003.1"/>
</dbReference>
<gene>
    <name evidence="9" type="ORF">JQN83_08455</name>
</gene>
<evidence type="ECO:0000313" key="10">
    <source>
        <dbReference type="Proteomes" id="UP000671399"/>
    </source>
</evidence>
<dbReference type="InterPro" id="IPR035906">
    <property type="entry name" value="MetI-like_sf"/>
</dbReference>
<feature type="domain" description="ABC transmembrane type-1" evidence="8">
    <location>
        <begin position="95"/>
        <end position="313"/>
    </location>
</feature>
<dbReference type="EMBL" id="JAGFWR010000003">
    <property type="protein sequence ID" value="MBO4160849.1"/>
    <property type="molecule type" value="Genomic_DNA"/>
</dbReference>
<keyword evidence="3" id="KW-1003">Cell membrane</keyword>
<feature type="transmembrane region" description="Helical" evidence="7">
    <location>
        <begin position="99"/>
        <end position="122"/>
    </location>
</feature>
<accession>A0ABS3V5F2</accession>
<evidence type="ECO:0000256" key="6">
    <source>
        <dbReference type="ARBA" id="ARBA00023136"/>
    </source>
</evidence>
<evidence type="ECO:0000256" key="2">
    <source>
        <dbReference type="ARBA" id="ARBA00022448"/>
    </source>
</evidence>
<dbReference type="CDD" id="cd06261">
    <property type="entry name" value="TM_PBP2"/>
    <property type="match status" value="1"/>
</dbReference>
<name>A0ABS3V5F2_9ACTN</name>
<comment type="subcellular location">
    <subcellularLocation>
        <location evidence="1 7">Cell membrane</location>
        <topology evidence="1 7">Multi-pass membrane protein</topology>
    </subcellularLocation>
</comment>
<dbReference type="InterPro" id="IPR045621">
    <property type="entry name" value="BPD_transp_1_N"/>
</dbReference>
<keyword evidence="6 7" id="KW-0472">Membrane</keyword>
<evidence type="ECO:0000256" key="3">
    <source>
        <dbReference type="ARBA" id="ARBA00022475"/>
    </source>
</evidence>
<protein>
    <submittedName>
        <fullName evidence="9">ABC transporter permease</fullName>
    </submittedName>
</protein>
<evidence type="ECO:0000256" key="7">
    <source>
        <dbReference type="RuleBase" id="RU363032"/>
    </source>
</evidence>
<dbReference type="Pfam" id="PF00528">
    <property type="entry name" value="BPD_transp_1"/>
    <property type="match status" value="1"/>
</dbReference>
<evidence type="ECO:0000256" key="4">
    <source>
        <dbReference type="ARBA" id="ARBA00022692"/>
    </source>
</evidence>